<dbReference type="InterPro" id="IPR015915">
    <property type="entry name" value="Kelch-typ_b-propeller"/>
</dbReference>
<keyword evidence="1" id="KW-0880">Kelch repeat</keyword>
<dbReference type="Proteomes" id="UP001217089">
    <property type="component" value="Unassembled WGS sequence"/>
</dbReference>
<accession>A0ABQ9EFJ2</accession>
<keyword evidence="2" id="KW-0677">Repeat</keyword>
<evidence type="ECO:0000256" key="3">
    <source>
        <dbReference type="SAM" id="MobiDB-lite"/>
    </source>
</evidence>
<evidence type="ECO:0000313" key="4">
    <source>
        <dbReference type="EMBL" id="KAJ8304073.1"/>
    </source>
</evidence>
<evidence type="ECO:0000313" key="5">
    <source>
        <dbReference type="Proteomes" id="UP001217089"/>
    </source>
</evidence>
<sequence>MQSAINVTDAMFYVSYMFLFYRYQDKREKKMGNESSQNVVYGDSIENDIQVSWSKVQFENPFPTREGQCCCSLGKHLYIFGGVLHGDELVESNELLTFDVDTRTWQKLLCKGSVPSPRSAASLVAIGTKLYLFGGLSHEFGWFNDFYSFDTGHQCPSPRDKLQATVIGDKIFYFGGFGPKAGALGDDEEWEDDEDDEDDEVPNDQEGAEFATNKWSQPIQMNLGVPTARAAHAMCSIGKNIVIFGGRDTEARRNDLHIFNTETRKWDTEMKAKGRQPGPRSFHTATAVGNRVVVMGGRAEDNKHYADLHIFDSGIHFTYYFLLHKETCEWLQPKVTGDLPTGRGQHSVEVVSDTLVLYGEYAVDW</sequence>
<reference evidence="4 5" key="1">
    <citation type="submission" date="2022-12" db="EMBL/GenBank/DDBJ databases">
        <title>Chromosome-level genome of Tegillarca granosa.</title>
        <authorList>
            <person name="Kim J."/>
        </authorList>
    </citation>
    <scope>NUCLEOTIDE SEQUENCE [LARGE SCALE GENOMIC DNA]</scope>
    <source>
        <strain evidence="4">Teg-2019</strain>
        <tissue evidence="4">Adductor muscle</tissue>
    </source>
</reference>
<feature type="region of interest" description="Disordered" evidence="3">
    <location>
        <begin position="184"/>
        <end position="205"/>
    </location>
</feature>
<evidence type="ECO:0000256" key="1">
    <source>
        <dbReference type="ARBA" id="ARBA00022441"/>
    </source>
</evidence>
<comment type="caution">
    <text evidence="4">The sequence shown here is derived from an EMBL/GenBank/DDBJ whole genome shotgun (WGS) entry which is preliminary data.</text>
</comment>
<keyword evidence="5" id="KW-1185">Reference proteome</keyword>
<dbReference type="EMBL" id="JARBDR010000903">
    <property type="protein sequence ID" value="KAJ8304073.1"/>
    <property type="molecule type" value="Genomic_DNA"/>
</dbReference>
<dbReference type="PANTHER" id="PTHR46093:SF3">
    <property type="entry name" value="ACYL-COA-BINDING DOMAIN-CONTAINING PROTEIN 4"/>
    <property type="match status" value="1"/>
</dbReference>
<name>A0ABQ9EFJ2_TEGGR</name>
<gene>
    <name evidence="4" type="ORF">KUTeg_017656</name>
</gene>
<organism evidence="4 5">
    <name type="scientific">Tegillarca granosa</name>
    <name type="common">Malaysian cockle</name>
    <name type="synonym">Anadara granosa</name>
    <dbReference type="NCBI Taxonomy" id="220873"/>
    <lineage>
        <taxon>Eukaryota</taxon>
        <taxon>Metazoa</taxon>
        <taxon>Spiralia</taxon>
        <taxon>Lophotrochozoa</taxon>
        <taxon>Mollusca</taxon>
        <taxon>Bivalvia</taxon>
        <taxon>Autobranchia</taxon>
        <taxon>Pteriomorphia</taxon>
        <taxon>Arcoida</taxon>
        <taxon>Arcoidea</taxon>
        <taxon>Arcidae</taxon>
        <taxon>Tegillarca</taxon>
    </lineage>
</organism>
<dbReference type="SUPFAM" id="SSF117281">
    <property type="entry name" value="Kelch motif"/>
    <property type="match status" value="2"/>
</dbReference>
<dbReference type="Pfam" id="PF24681">
    <property type="entry name" value="Kelch_KLHDC2_KLHL20_DRC7"/>
    <property type="match status" value="2"/>
</dbReference>
<feature type="compositionally biased region" description="Acidic residues" evidence="3">
    <location>
        <begin position="185"/>
        <end position="205"/>
    </location>
</feature>
<proteinExistence type="predicted"/>
<dbReference type="PANTHER" id="PTHR46093">
    <property type="entry name" value="ACYL-COA-BINDING DOMAIN-CONTAINING PROTEIN 5"/>
    <property type="match status" value="1"/>
</dbReference>
<dbReference type="Gene3D" id="2.120.10.80">
    <property type="entry name" value="Kelch-type beta propeller"/>
    <property type="match status" value="2"/>
</dbReference>
<protein>
    <submittedName>
        <fullName evidence="4">Uncharacterized protein</fullName>
    </submittedName>
</protein>
<evidence type="ECO:0000256" key="2">
    <source>
        <dbReference type="ARBA" id="ARBA00022737"/>
    </source>
</evidence>